<reference evidence="1" key="1">
    <citation type="submission" date="2024-05" db="EMBL/GenBank/DDBJ databases">
        <authorList>
            <person name="Guo B."/>
        </authorList>
    </citation>
    <scope>NUCLEOTIDE SEQUENCE</scope>
</reference>
<dbReference type="EMBL" id="PP858851">
    <property type="protein sequence ID" value="XBS47475.1"/>
    <property type="molecule type" value="Genomic_DNA"/>
</dbReference>
<protein>
    <recommendedName>
        <fullName evidence="2">Transposase</fullName>
    </recommendedName>
</protein>
<proteinExistence type="predicted"/>
<sequence length="55" mass="6334">MIINSKHNIAAELEYYKKTYNDDLEHRYASGIRIIGFVHGYSFSGIQRDLGLSVE</sequence>
<organism evidence="1">
    <name type="scientific">Bacillus phage PHBA67-J</name>
    <dbReference type="NCBI Taxonomy" id="3158977"/>
    <lineage>
        <taxon>Viruses</taxon>
        <taxon>Duplodnaviria</taxon>
        <taxon>Heunggongvirae</taxon>
        <taxon>Uroviricota</taxon>
        <taxon>Caudoviricetes</taxon>
    </lineage>
</organism>
<accession>A0AAU7PF79</accession>
<evidence type="ECO:0000313" key="1">
    <source>
        <dbReference type="EMBL" id="XBS47475.1"/>
    </source>
</evidence>
<evidence type="ECO:0008006" key="2">
    <source>
        <dbReference type="Google" id="ProtNLM"/>
    </source>
</evidence>
<gene>
    <name evidence="1" type="ORF">PECPMFCF_00006</name>
</gene>
<name>A0AAU7PF79_9CAUD</name>